<evidence type="ECO:0000256" key="5">
    <source>
        <dbReference type="ARBA" id="ARBA00023242"/>
    </source>
</evidence>
<dbReference type="AlphaFoldDB" id="A0A0N4U785"/>
<dbReference type="PANTHER" id="PTHR13587:SF7">
    <property type="entry name" value="INTEGRATOR COMPLEX SUBUNIT 3"/>
    <property type="match status" value="1"/>
</dbReference>
<reference evidence="14" key="1">
    <citation type="submission" date="2017-02" db="UniProtKB">
        <authorList>
            <consortium name="WormBaseParasite"/>
        </authorList>
    </citation>
    <scope>IDENTIFICATION</scope>
</reference>
<dbReference type="InterPro" id="IPR056518">
    <property type="entry name" value="HEAT_Ints3_C"/>
</dbReference>
<keyword evidence="4" id="KW-0963">Cytoplasm</keyword>
<protein>
    <recommendedName>
        <fullName evidence="6">SOSS complex subunit A homolog</fullName>
    </recommendedName>
</protein>
<dbReference type="Pfam" id="PF10189">
    <property type="entry name" value="Ints3_N"/>
    <property type="match status" value="1"/>
</dbReference>
<evidence type="ECO:0000256" key="1">
    <source>
        <dbReference type="ARBA" id="ARBA00004123"/>
    </source>
</evidence>
<dbReference type="STRING" id="318479.A0A0N4U785"/>
<evidence type="ECO:0000313" key="11">
    <source>
        <dbReference type="EMBL" id="VDN50090.1"/>
    </source>
</evidence>
<evidence type="ECO:0000256" key="6">
    <source>
        <dbReference type="ARBA" id="ARBA00032741"/>
    </source>
</evidence>
<evidence type="ECO:0000256" key="3">
    <source>
        <dbReference type="ARBA" id="ARBA00006130"/>
    </source>
</evidence>
<evidence type="ECO:0000256" key="8">
    <source>
        <dbReference type="SAM" id="MobiDB-lite"/>
    </source>
</evidence>
<comment type="subcellular location">
    <subcellularLocation>
        <location evidence="2">Cytoplasm</location>
    </subcellularLocation>
    <subcellularLocation>
        <location evidence="1">Nucleus</location>
    </subcellularLocation>
</comment>
<keyword evidence="13" id="KW-1185">Reference proteome</keyword>
<dbReference type="Proteomes" id="UP000038040">
    <property type="component" value="Unplaced"/>
</dbReference>
<evidence type="ECO:0000313" key="12">
    <source>
        <dbReference type="Proteomes" id="UP000038040"/>
    </source>
</evidence>
<dbReference type="Pfam" id="PF24566">
    <property type="entry name" value="HEAT_Ints3_C"/>
    <property type="match status" value="1"/>
</dbReference>
<proteinExistence type="inferred from homology"/>
<organism evidence="12 14">
    <name type="scientific">Dracunculus medinensis</name>
    <name type="common">Guinea worm</name>
    <dbReference type="NCBI Taxonomy" id="318479"/>
    <lineage>
        <taxon>Eukaryota</taxon>
        <taxon>Metazoa</taxon>
        <taxon>Ecdysozoa</taxon>
        <taxon>Nematoda</taxon>
        <taxon>Chromadorea</taxon>
        <taxon>Rhabditida</taxon>
        <taxon>Spirurina</taxon>
        <taxon>Dracunculoidea</taxon>
        <taxon>Dracunculidae</taxon>
        <taxon>Dracunculus</taxon>
    </lineage>
</organism>
<evidence type="ECO:0000256" key="7">
    <source>
        <dbReference type="ARBA" id="ARBA00054331"/>
    </source>
</evidence>
<dbReference type="OrthoDB" id="2021145at2759"/>
<dbReference type="InterPro" id="IPR019333">
    <property type="entry name" value="INTS3_N"/>
</dbReference>
<dbReference type="InterPro" id="IPR045334">
    <property type="entry name" value="INTS3"/>
</dbReference>
<dbReference type="GO" id="GO:0005737">
    <property type="term" value="C:cytoplasm"/>
    <property type="evidence" value="ECO:0007669"/>
    <property type="project" value="UniProtKB-SubCell"/>
</dbReference>
<feature type="domain" description="Ints3-like C-terminal" evidence="10">
    <location>
        <begin position="506"/>
        <end position="892"/>
    </location>
</feature>
<evidence type="ECO:0000259" key="10">
    <source>
        <dbReference type="Pfam" id="PF24566"/>
    </source>
</evidence>
<gene>
    <name evidence="11" type="ORF">DME_LOCUS63</name>
</gene>
<keyword evidence="5" id="KW-0539">Nucleus</keyword>
<dbReference type="PANTHER" id="PTHR13587">
    <property type="entry name" value="INTEGRATOR COMPLEX SUBUNIT 3"/>
    <property type="match status" value="1"/>
</dbReference>
<reference evidence="11 13" key="2">
    <citation type="submission" date="2018-11" db="EMBL/GenBank/DDBJ databases">
        <authorList>
            <consortium name="Pathogen Informatics"/>
        </authorList>
    </citation>
    <scope>NUCLEOTIDE SEQUENCE [LARGE SCALE GENOMIC DNA]</scope>
</reference>
<sequence length="965" mass="110423">MDHVICGLIYGLLTEPHNGQKYFSLFSIVTNDGWFCALCNINMVLFELYPKLRTEVREQIFFFFREAIKSNVPKIDNVIINLIRNANDGADLKDICVTLSAAVGILNDNYAWLSGLKPKASMIPVALNTFARFISELSVHQQYESLRIQMITLCIWLLKERFVDCMQLGRDLLLVLMRLSKIPQFTTIWRLLLYSPSKLLHNFAGVEELMARPCAYNLPTYRICVTMQRKMDFLFGKMKPGMHEKHFEWFKKQHLANADSGSLRAELVRAALFTSWGDSPHGLDMKALFITFLLHQNSGLVDLQWCKLQLFWDWFCFDFATGGQALIEPGFAVLRNLFHVQPMLANSLLDFLVRMSTELHPPLQNRIINSVTNAFKIIGEHHVLGPISFVIDNALFQKNVRDIFRETFKGLYRQSVPQQLPSSSDDHEPESIINLEAESSTAPMSDSTSIISAEGVGSGILPSIDISEEQIREDDDSCHEKIMTLLAAIKEEFRDSIENLSNVPSTDNDSRCEMMQKLLTNIFENDDLLDEEQIELISECLLILFGRDLRLKKPLPEGFAQSPDILQELFNQPLFIIFRNLCFTSDGDATRQPLLSIIAEMSEKCSSISYLLLLFVCCGQGDQNDCSTSSYTDMCHILDRSIIQQIVADLEQCHIDDYNLFAYLVTFVYEKFANEAMASVDLVKLLAHSLDSRQVSDLIGELIRENISIFRKDSFPSILTASLSWETTAQFIFWQIVLGENVPFDWIVYIIPRLQYPKHSEAITHIYILLQRLDREPNMNLIRNLLSRSSADMFTVNCLKLLIRDPENTNRVAELLANLMEKLIQSGDLVASSTKGKRPNQRYVCLDQLFAHLDKFRQSCLSKDSRSAELFLARPVLQEAFTSARATDKAGFFKILNRMIFFFVSSLRIRYSELFAVMEILSDDATQSSRSLRRAKTQKRPVDTPEDDIKAKRKRQTFIVDSDSD</sequence>
<dbReference type="GO" id="GO:0005634">
    <property type="term" value="C:nucleus"/>
    <property type="evidence" value="ECO:0007669"/>
    <property type="project" value="UniProtKB-SubCell"/>
</dbReference>
<accession>A0A0N4U785</accession>
<evidence type="ECO:0000256" key="4">
    <source>
        <dbReference type="ARBA" id="ARBA00022490"/>
    </source>
</evidence>
<comment type="similarity">
    <text evidence="3">Belongs to the Integrator subunit 3 family.</text>
</comment>
<evidence type="ECO:0000313" key="14">
    <source>
        <dbReference type="WBParaSite" id="DME_0000283401-mRNA-1"/>
    </source>
</evidence>
<feature type="compositionally biased region" description="Basic and acidic residues" evidence="8">
    <location>
        <begin position="940"/>
        <end position="950"/>
    </location>
</feature>
<dbReference type="WBParaSite" id="DME_0000283401-mRNA-1">
    <property type="protein sequence ID" value="DME_0000283401-mRNA-1"/>
    <property type="gene ID" value="DME_0000283401"/>
</dbReference>
<dbReference type="EMBL" id="UYYG01000001">
    <property type="protein sequence ID" value="VDN50090.1"/>
    <property type="molecule type" value="Genomic_DNA"/>
</dbReference>
<evidence type="ECO:0000259" key="9">
    <source>
        <dbReference type="Pfam" id="PF10189"/>
    </source>
</evidence>
<dbReference type="Proteomes" id="UP000274756">
    <property type="component" value="Unassembled WGS sequence"/>
</dbReference>
<evidence type="ECO:0000256" key="2">
    <source>
        <dbReference type="ARBA" id="ARBA00004496"/>
    </source>
</evidence>
<name>A0A0N4U785_DRAME</name>
<feature type="region of interest" description="Disordered" evidence="8">
    <location>
        <begin position="927"/>
        <end position="965"/>
    </location>
</feature>
<feature type="domain" description="Integrator complex subunit 3 N-terminal" evidence="9">
    <location>
        <begin position="2"/>
        <end position="405"/>
    </location>
</feature>
<comment type="function">
    <text evidence="7">Component of the integrator complex, a multiprotein complex that terminates RNA polymerase II (Pol II) transcription in the promoter-proximal region of genes. The integrator complex provides a quality checkpoint during transcription elongation by driving premature transcription termination of transcripts that are unfavorably configured for transcriptional elongation: the complex terminates transcription by (1) catalyzing dephosphorylation of the C-terminal domain (CTD) of Pol II subunit Polr2A/Rbp1 and Spt5, and (2) degrading the exiting nascent RNA transcript via endonuclease activity. The integrator complex is also involved in the 3'-end processing of the U7 snRNA, and also the spliceosomal snRNAs U1, U2, U4 and U5.</text>
</comment>
<evidence type="ECO:0000313" key="13">
    <source>
        <dbReference type="Proteomes" id="UP000274756"/>
    </source>
</evidence>